<evidence type="ECO:0000313" key="3">
    <source>
        <dbReference type="Proteomes" id="UP000640333"/>
    </source>
</evidence>
<dbReference type="PANTHER" id="PTHR43737">
    <property type="entry name" value="BLL7424 PROTEIN"/>
    <property type="match status" value="1"/>
</dbReference>
<dbReference type="Pfam" id="PF07394">
    <property type="entry name" value="DUF1501"/>
    <property type="match status" value="1"/>
</dbReference>
<keyword evidence="3" id="KW-1185">Reference proteome</keyword>
<dbReference type="AlphaFoldDB" id="A0A8J7FBE7"/>
<comment type="caution">
    <text evidence="2">The sequence shown here is derived from an EMBL/GenBank/DDBJ whole genome shotgun (WGS) entry which is preliminary data.</text>
</comment>
<keyword evidence="1" id="KW-0732">Signal</keyword>
<dbReference type="InterPro" id="IPR010869">
    <property type="entry name" value="DUF1501"/>
</dbReference>
<reference evidence="2" key="1">
    <citation type="submission" date="2020-10" db="EMBL/GenBank/DDBJ databases">
        <title>Bacterium isolated from coastal waters sediment.</title>
        <authorList>
            <person name="Chen R.-J."/>
            <person name="Lu D.-C."/>
            <person name="Zhu K.-L."/>
            <person name="Du Z.-J."/>
        </authorList>
    </citation>
    <scope>NUCLEOTIDE SEQUENCE</scope>
    <source>
        <strain evidence="2">N1Y112</strain>
    </source>
</reference>
<name>A0A8J7FBE7_9GAMM</name>
<dbReference type="RefSeq" id="WP_193951878.1">
    <property type="nucleotide sequence ID" value="NZ_JADEYS010000002.1"/>
</dbReference>
<dbReference type="SUPFAM" id="SSF53649">
    <property type="entry name" value="Alkaline phosphatase-like"/>
    <property type="match status" value="1"/>
</dbReference>
<dbReference type="PANTHER" id="PTHR43737:SF1">
    <property type="entry name" value="DUF1501 DOMAIN-CONTAINING PROTEIN"/>
    <property type="match status" value="1"/>
</dbReference>
<dbReference type="Proteomes" id="UP000640333">
    <property type="component" value="Unassembled WGS sequence"/>
</dbReference>
<feature type="signal peptide" evidence="1">
    <location>
        <begin position="1"/>
        <end position="24"/>
    </location>
</feature>
<sequence>MNRRDFIKASAALTLGFMSPLTLSAVAPRDPRLVVLILRGGMDGLAAIPPIGDPAYRSVRSTLALATPGDAGGAIDLNGFFGLHPAFECVADMYGKGEALAIQAIAPPYMKRSHFDAQDVLETGLTNPRGNSSGWLYRALHGVDDTRSFDQIAYALGTSVPRILRGEQPVGSWAPDKLPDPDSDTFERLMALYDEDVVLGPKLQTAINTDAMMGNSTKHMRANNLATATKAAAKFLIKPDGPRVAVVESSGWDTHSNQGAASGKLARKFKALDNTLGSFKEQMGSTWKDTCVVVVTEFGRTVAVNGTGGSDHGVGGAAMLLGGGVKGGQVIADWPGLSPDQLYKGRDLKPTLDMRSLLAGVLIDHMGVDRHFVDEVVFPDHRKKLSGLIKLVS</sequence>
<gene>
    <name evidence="2" type="ORF">IOQ59_03570</name>
</gene>
<dbReference type="InterPro" id="IPR017850">
    <property type="entry name" value="Alkaline_phosphatase_core_sf"/>
</dbReference>
<feature type="chain" id="PRO_5035157230" evidence="1">
    <location>
        <begin position="25"/>
        <end position="393"/>
    </location>
</feature>
<dbReference type="EMBL" id="JADEYS010000002">
    <property type="protein sequence ID" value="MBE9396334.1"/>
    <property type="molecule type" value="Genomic_DNA"/>
</dbReference>
<evidence type="ECO:0000256" key="1">
    <source>
        <dbReference type="SAM" id="SignalP"/>
    </source>
</evidence>
<proteinExistence type="predicted"/>
<accession>A0A8J7FBE7</accession>
<protein>
    <submittedName>
        <fullName evidence="2">DUF1501 domain-containing protein</fullName>
    </submittedName>
</protein>
<evidence type="ECO:0000313" key="2">
    <source>
        <dbReference type="EMBL" id="MBE9396334.1"/>
    </source>
</evidence>
<organism evidence="2 3">
    <name type="scientific">Pontibacterium sinense</name>
    <dbReference type="NCBI Taxonomy" id="2781979"/>
    <lineage>
        <taxon>Bacteria</taxon>
        <taxon>Pseudomonadati</taxon>
        <taxon>Pseudomonadota</taxon>
        <taxon>Gammaproteobacteria</taxon>
        <taxon>Oceanospirillales</taxon>
        <taxon>Oceanospirillaceae</taxon>
        <taxon>Pontibacterium</taxon>
    </lineage>
</organism>